<dbReference type="InterPro" id="IPR000700">
    <property type="entry name" value="PAS-assoc_C"/>
</dbReference>
<proteinExistence type="predicted"/>
<dbReference type="Gene3D" id="1.10.510.10">
    <property type="entry name" value="Transferase(Phosphotransferase) domain 1"/>
    <property type="match status" value="1"/>
</dbReference>
<dbReference type="InterPro" id="IPR003018">
    <property type="entry name" value="GAF"/>
</dbReference>
<dbReference type="Pfam" id="PF00069">
    <property type="entry name" value="Pkinase"/>
    <property type="match status" value="1"/>
</dbReference>
<dbReference type="InterPro" id="IPR036890">
    <property type="entry name" value="HATPase_C_sf"/>
</dbReference>
<dbReference type="SMART" id="SM00387">
    <property type="entry name" value="HATPase_c"/>
    <property type="match status" value="1"/>
</dbReference>
<dbReference type="GO" id="GO:0009882">
    <property type="term" value="F:blue light photoreceptor activity"/>
    <property type="evidence" value="ECO:0007669"/>
    <property type="project" value="UniProtKB-ARBA"/>
</dbReference>
<dbReference type="InterPro" id="IPR036097">
    <property type="entry name" value="HisK_dim/P_sf"/>
</dbReference>
<reference evidence="8 9" key="1">
    <citation type="submission" date="2020-08" db="EMBL/GenBank/DDBJ databases">
        <title>Genomic Encyclopedia of Type Strains, Phase IV (KMG-IV): sequencing the most valuable type-strain genomes for metagenomic binning, comparative biology and taxonomic classification.</title>
        <authorList>
            <person name="Goeker M."/>
        </authorList>
    </citation>
    <scope>NUCLEOTIDE SEQUENCE [LARGE SCALE GENOMIC DNA]</scope>
    <source>
        <strain evidence="8 9">DSM 100734</strain>
    </source>
</reference>
<dbReference type="SUPFAM" id="SSF55781">
    <property type="entry name" value="GAF domain-like"/>
    <property type="match status" value="1"/>
</dbReference>
<dbReference type="PANTHER" id="PTHR43642:SF1">
    <property type="entry name" value="HYBRID SIGNAL TRANSDUCTION HISTIDINE KINASE G"/>
    <property type="match status" value="1"/>
</dbReference>
<dbReference type="InterPro" id="IPR027417">
    <property type="entry name" value="P-loop_NTPase"/>
</dbReference>
<evidence type="ECO:0000259" key="5">
    <source>
        <dbReference type="PROSITE" id="PS50109"/>
    </source>
</evidence>
<dbReference type="PROSITE" id="PS50011">
    <property type="entry name" value="PROTEIN_KINASE_DOM"/>
    <property type="match status" value="1"/>
</dbReference>
<evidence type="ECO:0000259" key="7">
    <source>
        <dbReference type="PROSITE" id="PS50113"/>
    </source>
</evidence>
<dbReference type="InterPro" id="IPR003594">
    <property type="entry name" value="HATPase_dom"/>
</dbReference>
<dbReference type="Gene3D" id="3.40.50.300">
    <property type="entry name" value="P-loop containing nucleotide triphosphate hydrolases"/>
    <property type="match status" value="1"/>
</dbReference>
<dbReference type="PROSITE" id="PS00108">
    <property type="entry name" value="PROTEIN_KINASE_ST"/>
    <property type="match status" value="1"/>
</dbReference>
<keyword evidence="9" id="KW-1185">Reference proteome</keyword>
<dbReference type="Gene3D" id="1.10.287.130">
    <property type="match status" value="1"/>
</dbReference>
<dbReference type="CDD" id="cd14014">
    <property type="entry name" value="STKc_PknB_like"/>
    <property type="match status" value="1"/>
</dbReference>
<dbReference type="InterPro" id="IPR041664">
    <property type="entry name" value="AAA_16"/>
</dbReference>
<dbReference type="SUPFAM" id="SSF52540">
    <property type="entry name" value="P-loop containing nucleoside triphosphate hydrolases"/>
    <property type="match status" value="1"/>
</dbReference>
<dbReference type="InterPro" id="IPR029016">
    <property type="entry name" value="GAF-like_dom_sf"/>
</dbReference>
<dbReference type="Gene3D" id="3.30.450.20">
    <property type="entry name" value="PAS domain"/>
    <property type="match status" value="1"/>
</dbReference>
<evidence type="ECO:0000259" key="6">
    <source>
        <dbReference type="PROSITE" id="PS50112"/>
    </source>
</evidence>
<dbReference type="InterPro" id="IPR003661">
    <property type="entry name" value="HisK_dim/P_dom"/>
</dbReference>
<dbReference type="PROSITE" id="PS50113">
    <property type="entry name" value="PAC"/>
    <property type="match status" value="1"/>
</dbReference>
<evidence type="ECO:0000259" key="4">
    <source>
        <dbReference type="PROSITE" id="PS50011"/>
    </source>
</evidence>
<dbReference type="SUPFAM" id="SSF56112">
    <property type="entry name" value="Protein kinase-like (PK-like)"/>
    <property type="match status" value="1"/>
</dbReference>
<dbReference type="CDD" id="cd00082">
    <property type="entry name" value="HisKA"/>
    <property type="match status" value="1"/>
</dbReference>
<dbReference type="InterPro" id="IPR035965">
    <property type="entry name" value="PAS-like_dom_sf"/>
</dbReference>
<dbReference type="InterPro" id="IPR011009">
    <property type="entry name" value="Kinase-like_dom_sf"/>
</dbReference>
<keyword evidence="3" id="KW-0597">Phosphoprotein</keyword>
<dbReference type="Pfam" id="PF13426">
    <property type="entry name" value="PAS_9"/>
    <property type="match status" value="1"/>
</dbReference>
<dbReference type="SMART" id="SM00091">
    <property type="entry name" value="PAS"/>
    <property type="match status" value="1"/>
</dbReference>
<dbReference type="RefSeq" id="WP_183993475.1">
    <property type="nucleotide sequence ID" value="NZ_BMHW01000008.1"/>
</dbReference>
<dbReference type="InterPro" id="IPR005467">
    <property type="entry name" value="His_kinase_dom"/>
</dbReference>
<sequence>MMDRSDNAILSHSGENVGEDLVARLSGYDGRHFVALHIGDDYFLARGLKSGIGFPDGILLAGPRSKAYSRDFDQRAANEMRMAPYLDSDWAVVPRSILDEENLTGLVLDDADGIPLSQLIGRRFKTDELLLTAIAIVRAIERMHGIGIVHKDIKPANILFDVSTGVARLTGFGIATRLPRERQAPAPPDFIAGTFAYMAPEQTGRMNRSIDTRSDLYSLGITLYQMATGELPFVAGDAMEWIHCHVARTPTPAHIRNGEIPLPFCDIVMKLLSKEAEDRYRSATGLRADLERCFRESAARGEVSQFALGADDAPQKLLFREKLYGREREFGQLVAAFDRVANTGKTEVVLVSGYSGIGKSSVINELHRFLVPPRGIFAAGKFDQYKRGIPYATLAQAFGSLVSHLLSQDEESLAVWRRAIGEALGINGQVMVNLVPDLELVIGPQPPLAELTGGEAQNRFRQAFRQFVSVFARPEHPLVLFLDDLQWLDGSTLDVFEDLALHGNDLTLLLVGAFRDNEVGPDHPLNRRITSLSAAGVTIEDVSLGGVRREDIALMISDALGDRSRRVLPLSELVYEKAGGNPFFTTQFVASLVDRGLLHYDPAAQGWQWELERTNSVNVSDNVVDLMMQRLRHLPAASGELVKQLACFGNTVKLDVYSDILDISTDELDGLLRDVLDSGLLFQMGGSLFFAHDRVHEAAYLLLDDKERAASHRFLGKRMLLSSNESESEASLFEIADQLNRGGTEDLTENELEDLASLNLRAARKARGSAAYGAACRYLAIAMEQLGEDVWSKRPSLAFSVALEEAECVFLNGDFAKTGALIEELLGRGGTKVELAAAHRLKVELLIVHSDNDAAVDAALVALRLFGIDLTAHPAQNSVDTEYAAIWENLGGRPLTSFADLPLMTDAETLAVMRILTEMWPPAYFTDFHLCAIVTCKMVNLSLTHGRASASTQGLAWFGWLLGPLFGRFEEGLEVARFAQKIAISGDNRLDLARTGVALGLTATWTRPLAEALEIFEAADQVGRESGDIYYACYALSQSVQYRFIGGEHLDKVGSFSRQALSFTRDVGFQDAVDQIAVFERAIAALSGLTNGLATLSDNSFNEQDFEERLWRSPGSVAVCFYWTRKTMLRYLAEDFTGAITAASNVYPTPWIEIVQVQHVDYHFYGALALCGRSRQGDAVPGKADREQLDHHYRQLGEWAAGTGSETFAAKHLLISAEIADLDGRHMEAQQLYAASVMRARDNGFVQDEAVASEAASRFYGRLGLEQISRMYLTEARTAFQKWGAAAKVRQLERLYPFLPKTQQPAASALTTATVAVEHFDLSTVIKVAQTVSGEIVLEKLIDGLMRTVLEHAGASRAVLALGTDAIHVIEAVATTSDGGVVVVLGEAETRRFEYPNEILVDAMRTGETVIEDNASTASRFAHDAYVHSRRVRSLLVLPLVNQGKTIGALHLENSLAAGVFTRERLSILKLIASHAAIALENTRLYRDLERREAKIRRLVDADIIGVFMWNYEGDITDANNTLLAMLGFSRDDFLTGGLRWTDLTPREDWASDSLVVEEIKATGRARPWEKVFIHKDGHSVPVLIGAAAFDASETEGGVAYVLDLTERKRAEENIRASDLRYRMLQSEMAHANRVATVGQLSAAISHDVKQPLLSIVTSGAAGLRWLDRDPPNLGAARSALERMVSEGHRAGEVLNRTRALVRKSSPQSQVFSLCDLVSETISYVGVEVRANGIAIRMDALETDVQIAADRVQIQQVILNLVINGMEAITGAGISGGNLLITVGRGTAGTAYVDIRDNGPGVAPEMVASVFEAFNSTKPDGMGMGLAISRTIIETHGGSLAYRSNLPSGAVFSFTIPEAGTAPPASPPT</sequence>
<feature type="domain" description="PAS" evidence="6">
    <location>
        <begin position="1492"/>
        <end position="1535"/>
    </location>
</feature>
<feature type="domain" description="Protein kinase" evidence="4">
    <location>
        <begin position="18"/>
        <end position="294"/>
    </location>
</feature>
<comment type="catalytic activity">
    <reaction evidence="1">
        <text>ATP + protein L-histidine = ADP + protein N-phospho-L-histidine.</text>
        <dbReference type="EC" id="2.7.13.3"/>
    </reaction>
</comment>
<dbReference type="PROSITE" id="PS50112">
    <property type="entry name" value="PAS"/>
    <property type="match status" value="1"/>
</dbReference>
<dbReference type="EMBL" id="JACHEG010000003">
    <property type="protein sequence ID" value="MBB6163618.1"/>
    <property type="molecule type" value="Genomic_DNA"/>
</dbReference>
<dbReference type="Pfam" id="PF13191">
    <property type="entry name" value="AAA_16"/>
    <property type="match status" value="1"/>
</dbReference>
<evidence type="ECO:0000313" key="8">
    <source>
        <dbReference type="EMBL" id="MBB6163618.1"/>
    </source>
</evidence>
<dbReference type="Pfam" id="PF02518">
    <property type="entry name" value="HATPase_c"/>
    <property type="match status" value="1"/>
</dbReference>
<dbReference type="PANTHER" id="PTHR43642">
    <property type="entry name" value="HYBRID SIGNAL TRANSDUCTION HISTIDINE KINASE G"/>
    <property type="match status" value="1"/>
</dbReference>
<dbReference type="Gene3D" id="3.30.450.40">
    <property type="match status" value="1"/>
</dbReference>
<dbReference type="EC" id="2.7.13.3" evidence="2"/>
<evidence type="ECO:0000256" key="3">
    <source>
        <dbReference type="ARBA" id="ARBA00022553"/>
    </source>
</evidence>
<dbReference type="Pfam" id="PF01590">
    <property type="entry name" value="GAF"/>
    <property type="match status" value="1"/>
</dbReference>
<dbReference type="SMART" id="SM00065">
    <property type="entry name" value="GAF"/>
    <property type="match status" value="1"/>
</dbReference>
<dbReference type="PRINTS" id="PR00344">
    <property type="entry name" value="BCTRLSENSOR"/>
</dbReference>
<dbReference type="InterPro" id="IPR000719">
    <property type="entry name" value="Prot_kinase_dom"/>
</dbReference>
<dbReference type="GO" id="GO:0000155">
    <property type="term" value="F:phosphorelay sensor kinase activity"/>
    <property type="evidence" value="ECO:0007669"/>
    <property type="project" value="InterPro"/>
</dbReference>
<accession>A0A7X0D137</accession>
<comment type="caution">
    <text evidence="8">The sequence shown here is derived from an EMBL/GenBank/DDBJ whole genome shotgun (WGS) entry which is preliminary data.</text>
</comment>
<dbReference type="InterPro" id="IPR000014">
    <property type="entry name" value="PAS"/>
</dbReference>
<evidence type="ECO:0000256" key="1">
    <source>
        <dbReference type="ARBA" id="ARBA00000085"/>
    </source>
</evidence>
<dbReference type="SUPFAM" id="SSF55874">
    <property type="entry name" value="ATPase domain of HSP90 chaperone/DNA topoisomerase II/histidine kinase"/>
    <property type="match status" value="1"/>
</dbReference>
<dbReference type="NCBIfam" id="TIGR00229">
    <property type="entry name" value="sensory_box"/>
    <property type="match status" value="1"/>
</dbReference>
<dbReference type="Proteomes" id="UP000547879">
    <property type="component" value="Unassembled WGS sequence"/>
</dbReference>
<evidence type="ECO:0000256" key="2">
    <source>
        <dbReference type="ARBA" id="ARBA00012438"/>
    </source>
</evidence>
<dbReference type="InterPro" id="IPR004358">
    <property type="entry name" value="Sig_transdc_His_kin-like_C"/>
</dbReference>
<feature type="domain" description="Histidine kinase" evidence="5">
    <location>
        <begin position="1644"/>
        <end position="1860"/>
    </location>
</feature>
<dbReference type="Gene3D" id="3.30.565.10">
    <property type="entry name" value="Histidine kinase-like ATPase, C-terminal domain"/>
    <property type="match status" value="1"/>
</dbReference>
<organism evidence="8 9">
    <name type="scientific">Rhizobium wenxiniae</name>
    <dbReference type="NCBI Taxonomy" id="1737357"/>
    <lineage>
        <taxon>Bacteria</taxon>
        <taxon>Pseudomonadati</taxon>
        <taxon>Pseudomonadota</taxon>
        <taxon>Alphaproteobacteria</taxon>
        <taxon>Hyphomicrobiales</taxon>
        <taxon>Rhizobiaceae</taxon>
        <taxon>Rhizobium/Agrobacterium group</taxon>
        <taxon>Rhizobium</taxon>
    </lineage>
</organism>
<evidence type="ECO:0000313" key="9">
    <source>
        <dbReference type="Proteomes" id="UP000547879"/>
    </source>
</evidence>
<name>A0A7X0D137_9HYPH</name>
<dbReference type="InterPro" id="IPR008271">
    <property type="entry name" value="Ser/Thr_kinase_AS"/>
</dbReference>
<gene>
    <name evidence="8" type="ORF">HNQ72_003458</name>
</gene>
<dbReference type="SUPFAM" id="SSF55785">
    <property type="entry name" value="PYP-like sensor domain (PAS domain)"/>
    <property type="match status" value="1"/>
</dbReference>
<dbReference type="SUPFAM" id="SSF47384">
    <property type="entry name" value="Homodimeric domain of signal transducing histidine kinase"/>
    <property type="match status" value="1"/>
</dbReference>
<dbReference type="GO" id="GO:0005524">
    <property type="term" value="F:ATP binding"/>
    <property type="evidence" value="ECO:0007669"/>
    <property type="project" value="InterPro"/>
</dbReference>
<dbReference type="SMART" id="SM00388">
    <property type="entry name" value="HisKA"/>
    <property type="match status" value="1"/>
</dbReference>
<dbReference type="InterPro" id="IPR053159">
    <property type="entry name" value="Hybrid_Histidine_Kinase"/>
</dbReference>
<dbReference type="PROSITE" id="PS50109">
    <property type="entry name" value="HIS_KIN"/>
    <property type="match status" value="1"/>
</dbReference>
<protein>
    <recommendedName>
        <fullName evidence="2">histidine kinase</fullName>
        <ecNumber evidence="2">2.7.13.3</ecNumber>
    </recommendedName>
</protein>
<dbReference type="CDD" id="cd00130">
    <property type="entry name" value="PAS"/>
    <property type="match status" value="1"/>
</dbReference>
<dbReference type="SMART" id="SM00220">
    <property type="entry name" value="S_TKc"/>
    <property type="match status" value="1"/>
</dbReference>
<feature type="domain" description="PAC" evidence="7">
    <location>
        <begin position="1567"/>
        <end position="1617"/>
    </location>
</feature>